<evidence type="ECO:0000313" key="5">
    <source>
        <dbReference type="EMBL" id="QJH95321.1"/>
    </source>
</evidence>
<accession>A0A6H1ZII9</accession>
<keyword evidence="1" id="KW-0472">Membrane</keyword>
<evidence type="ECO:0000313" key="4">
    <source>
        <dbReference type="EMBL" id="QJA84218.1"/>
    </source>
</evidence>
<feature type="transmembrane region" description="Helical" evidence="1">
    <location>
        <begin position="6"/>
        <end position="21"/>
    </location>
</feature>
<name>A0A6H1ZII9_9ZZZZ</name>
<organism evidence="2">
    <name type="scientific">viral metagenome</name>
    <dbReference type="NCBI Taxonomy" id="1070528"/>
    <lineage>
        <taxon>unclassified sequences</taxon>
        <taxon>metagenomes</taxon>
        <taxon>organismal metagenomes</taxon>
    </lineage>
</organism>
<reference evidence="2" key="1">
    <citation type="submission" date="2020-03" db="EMBL/GenBank/DDBJ databases">
        <title>The deep terrestrial virosphere.</title>
        <authorList>
            <person name="Holmfeldt K."/>
            <person name="Nilsson E."/>
            <person name="Simone D."/>
            <person name="Lopez-Fernandez M."/>
            <person name="Wu X."/>
            <person name="de Brujin I."/>
            <person name="Lundin D."/>
            <person name="Andersson A."/>
            <person name="Bertilsson S."/>
            <person name="Dopson M."/>
        </authorList>
    </citation>
    <scope>NUCLEOTIDE SEQUENCE</scope>
    <source>
        <strain evidence="4">MM415A00215</strain>
        <strain evidence="3">MM415B00223</strain>
        <strain evidence="2">TM448A00634</strain>
        <strain evidence="5">TM448B00399</strain>
    </source>
</reference>
<protein>
    <submittedName>
        <fullName evidence="2">Uncharacterized protein</fullName>
    </submittedName>
</protein>
<dbReference type="EMBL" id="MT144617">
    <property type="protein sequence ID" value="QJH95321.1"/>
    <property type="molecule type" value="Genomic_DNA"/>
</dbReference>
<dbReference type="EMBL" id="MT142526">
    <property type="protein sequence ID" value="QJA84218.1"/>
    <property type="molecule type" value="Genomic_DNA"/>
</dbReference>
<gene>
    <name evidence="4" type="ORF">MM415A00215_0012</name>
    <name evidence="3" type="ORF">MM415B00223_0059</name>
    <name evidence="2" type="ORF">TM448A00634_0011</name>
    <name evidence="5" type="ORF">TM448B00399_0012</name>
</gene>
<keyword evidence="1" id="KW-0812">Transmembrane</keyword>
<evidence type="ECO:0000313" key="3">
    <source>
        <dbReference type="EMBL" id="QJA67472.1"/>
    </source>
</evidence>
<evidence type="ECO:0000313" key="2">
    <source>
        <dbReference type="EMBL" id="QJA47279.1"/>
    </source>
</evidence>
<sequence>MMTEYIPYALIAVLILILYIRERNHDKAMKDFHDWHRKCYQNWEEERKSLSLTLFANSEKEKLKLLEYEERRLSLREKQILVEGGKWDYLNKDGTVNIEPLIKEKRMEAVKKMRELKEKDRNIIGIS</sequence>
<evidence type="ECO:0000256" key="1">
    <source>
        <dbReference type="SAM" id="Phobius"/>
    </source>
</evidence>
<proteinExistence type="predicted"/>
<dbReference type="EMBL" id="MT144038">
    <property type="protein sequence ID" value="QJA47279.1"/>
    <property type="molecule type" value="Genomic_DNA"/>
</dbReference>
<dbReference type="AlphaFoldDB" id="A0A6H1ZII9"/>
<keyword evidence="1" id="KW-1133">Transmembrane helix</keyword>
<dbReference type="EMBL" id="MT141571">
    <property type="protein sequence ID" value="QJA67472.1"/>
    <property type="molecule type" value="Genomic_DNA"/>
</dbReference>